<gene>
    <name evidence="3" type="primary">DTX29_4</name>
    <name evidence="3" type="ORF">PIB30_018218</name>
</gene>
<proteinExistence type="inferred from homology"/>
<dbReference type="Proteomes" id="UP001341840">
    <property type="component" value="Unassembled WGS sequence"/>
</dbReference>
<feature type="transmembrane region" description="Helical" evidence="2">
    <location>
        <begin position="205"/>
        <end position="224"/>
    </location>
</feature>
<evidence type="ECO:0000313" key="4">
    <source>
        <dbReference type="Proteomes" id="UP001341840"/>
    </source>
</evidence>
<feature type="transmembrane region" description="Helical" evidence="2">
    <location>
        <begin position="139"/>
        <end position="156"/>
    </location>
</feature>
<evidence type="ECO:0000256" key="1">
    <source>
        <dbReference type="ARBA" id="ARBA00010199"/>
    </source>
</evidence>
<reference evidence="3 4" key="1">
    <citation type="journal article" date="2023" name="Plants (Basel)">
        <title>Bridging the Gap: Combining Genomics and Transcriptomics Approaches to Understand Stylosanthes scabra, an Orphan Legume from the Brazilian Caatinga.</title>
        <authorList>
            <person name="Ferreira-Neto J.R.C."/>
            <person name="da Silva M.D."/>
            <person name="Binneck E."/>
            <person name="de Melo N.F."/>
            <person name="da Silva R.H."/>
            <person name="de Melo A.L.T.M."/>
            <person name="Pandolfi V."/>
            <person name="Bustamante F.O."/>
            <person name="Brasileiro-Vidal A.C."/>
            <person name="Benko-Iseppon A.M."/>
        </authorList>
    </citation>
    <scope>NUCLEOTIDE SEQUENCE [LARGE SCALE GENOMIC DNA]</scope>
    <source>
        <tissue evidence="3">Leaves</tissue>
    </source>
</reference>
<dbReference type="InterPro" id="IPR002528">
    <property type="entry name" value="MATE_fam"/>
</dbReference>
<comment type="caution">
    <text evidence="3">The sequence shown here is derived from an EMBL/GenBank/DDBJ whole genome shotgun (WGS) entry which is preliminary data.</text>
</comment>
<feature type="transmembrane region" description="Helical" evidence="2">
    <location>
        <begin position="176"/>
        <end position="193"/>
    </location>
</feature>
<evidence type="ECO:0000256" key="2">
    <source>
        <dbReference type="SAM" id="Phobius"/>
    </source>
</evidence>
<accession>A0ABU6U822</accession>
<feature type="transmembrane region" description="Helical" evidence="2">
    <location>
        <begin position="230"/>
        <end position="255"/>
    </location>
</feature>
<protein>
    <submittedName>
        <fullName evidence="3">Protein DETOXIFICATION 29</fullName>
    </submittedName>
</protein>
<keyword evidence="2" id="KW-0812">Transmembrane</keyword>
<organism evidence="3 4">
    <name type="scientific">Stylosanthes scabra</name>
    <dbReference type="NCBI Taxonomy" id="79078"/>
    <lineage>
        <taxon>Eukaryota</taxon>
        <taxon>Viridiplantae</taxon>
        <taxon>Streptophyta</taxon>
        <taxon>Embryophyta</taxon>
        <taxon>Tracheophyta</taxon>
        <taxon>Spermatophyta</taxon>
        <taxon>Magnoliopsida</taxon>
        <taxon>eudicotyledons</taxon>
        <taxon>Gunneridae</taxon>
        <taxon>Pentapetalae</taxon>
        <taxon>rosids</taxon>
        <taxon>fabids</taxon>
        <taxon>Fabales</taxon>
        <taxon>Fabaceae</taxon>
        <taxon>Papilionoideae</taxon>
        <taxon>50 kb inversion clade</taxon>
        <taxon>dalbergioids sensu lato</taxon>
        <taxon>Dalbergieae</taxon>
        <taxon>Pterocarpus clade</taxon>
        <taxon>Stylosanthes</taxon>
    </lineage>
</organism>
<sequence>MVMENHDDEHCQSQLPPVNDTRLRRDTAVFSAESSDIPSITSLRDFFREFFIESKKLWYLAGPAIFTSLCQYSLGALTQLLAGHVGTTALAAISVENNVVSCFCFGIMLGMGSALETLCGQAFGARKLEMLGVYMQRSWVILNAIALLLSLLYVFATQLLRLIGETASIAKVAGNFALWMLPQLFAYSINFPIQKFLQAQSKIMVMAWISAVALVAHGVLSWVLMLKMGWGLAGAAVMLNLSWWFIVVAQIVYIMSGSCNDTWKGFSLQAFQSLCGFVRISLASAVMLWCVTIILYLNK</sequence>
<keyword evidence="2" id="KW-0472">Membrane</keyword>
<dbReference type="EMBL" id="JASCZI010120883">
    <property type="protein sequence ID" value="MED6156852.1"/>
    <property type="molecule type" value="Genomic_DNA"/>
</dbReference>
<feature type="transmembrane region" description="Helical" evidence="2">
    <location>
        <begin position="57"/>
        <end position="78"/>
    </location>
</feature>
<name>A0ABU6U822_9FABA</name>
<keyword evidence="4" id="KW-1185">Reference proteome</keyword>
<feature type="transmembrane region" description="Helical" evidence="2">
    <location>
        <begin position="98"/>
        <end position="118"/>
    </location>
</feature>
<keyword evidence="2" id="KW-1133">Transmembrane helix</keyword>
<comment type="similarity">
    <text evidence="1">Belongs to the multi antimicrobial extrusion (MATE) (TC 2.A.66.1) family.</text>
</comment>
<dbReference type="PANTHER" id="PTHR11206">
    <property type="entry name" value="MULTIDRUG RESISTANCE PROTEIN"/>
    <property type="match status" value="1"/>
</dbReference>
<dbReference type="Pfam" id="PF01554">
    <property type="entry name" value="MatE"/>
    <property type="match status" value="1"/>
</dbReference>
<evidence type="ECO:0000313" key="3">
    <source>
        <dbReference type="EMBL" id="MED6156852.1"/>
    </source>
</evidence>
<feature type="transmembrane region" description="Helical" evidence="2">
    <location>
        <begin position="276"/>
        <end position="297"/>
    </location>
</feature>